<evidence type="ECO:0000256" key="2">
    <source>
        <dbReference type="ARBA" id="ARBA00022629"/>
    </source>
</evidence>
<dbReference type="PANTHER" id="PTHR43095">
    <property type="entry name" value="SUGAR KINASE"/>
    <property type="match status" value="1"/>
</dbReference>
<dbReference type="InterPro" id="IPR043129">
    <property type="entry name" value="ATPase_NBD"/>
</dbReference>
<dbReference type="Gene3D" id="3.30.420.40">
    <property type="match status" value="3"/>
</dbReference>
<dbReference type="PIRSF" id="PIRSF000538">
    <property type="entry name" value="GlpK"/>
    <property type="match status" value="1"/>
</dbReference>
<feature type="domain" description="Carbohydrate kinase FGGY C-terminal" evidence="6">
    <location>
        <begin position="226"/>
        <end position="415"/>
    </location>
</feature>
<dbReference type="EMBL" id="JAROCF010000001">
    <property type="protein sequence ID" value="MDN4615506.1"/>
    <property type="molecule type" value="Genomic_DNA"/>
</dbReference>
<accession>A0ABT8KDG7</accession>
<dbReference type="InterPro" id="IPR000577">
    <property type="entry name" value="Carb_kinase_FGGY"/>
</dbReference>
<protein>
    <submittedName>
        <fullName evidence="7">FGGY-family carbohydrate kinase</fullName>
    </submittedName>
</protein>
<gene>
    <name evidence="7" type="ORF">P5G50_13710</name>
</gene>
<evidence type="ECO:0000259" key="5">
    <source>
        <dbReference type="Pfam" id="PF00370"/>
    </source>
</evidence>
<feature type="domain" description="Carbohydrate kinase FGGY N-terminal" evidence="5">
    <location>
        <begin position="4"/>
        <end position="106"/>
    </location>
</feature>
<organism evidence="7 8">
    <name type="scientific">Leifsonia williamsii</name>
    <dbReference type="NCBI Taxonomy" id="3035919"/>
    <lineage>
        <taxon>Bacteria</taxon>
        <taxon>Bacillati</taxon>
        <taxon>Actinomycetota</taxon>
        <taxon>Actinomycetes</taxon>
        <taxon>Micrococcales</taxon>
        <taxon>Microbacteriaceae</taxon>
        <taxon>Leifsonia</taxon>
    </lineage>
</organism>
<name>A0ABT8KDG7_9MICO</name>
<dbReference type="Pfam" id="PF02782">
    <property type="entry name" value="FGGY_C"/>
    <property type="match status" value="1"/>
</dbReference>
<dbReference type="PANTHER" id="PTHR43095:SF5">
    <property type="entry name" value="XYLULOSE KINASE"/>
    <property type="match status" value="1"/>
</dbReference>
<dbReference type="Proteomes" id="UP001174208">
    <property type="component" value="Unassembled WGS sequence"/>
</dbReference>
<dbReference type="InterPro" id="IPR050406">
    <property type="entry name" value="FGGY_Carb_Kinase"/>
</dbReference>
<comment type="caution">
    <text evidence="7">The sequence shown here is derived from an EMBL/GenBank/DDBJ whole genome shotgun (WGS) entry which is preliminary data.</text>
</comment>
<evidence type="ECO:0000259" key="6">
    <source>
        <dbReference type="Pfam" id="PF02782"/>
    </source>
</evidence>
<feature type="domain" description="Carbohydrate kinase FGGY N-terminal" evidence="5">
    <location>
        <begin position="117"/>
        <end position="215"/>
    </location>
</feature>
<keyword evidence="2" id="KW-0119">Carbohydrate metabolism</keyword>
<proteinExistence type="inferred from homology"/>
<evidence type="ECO:0000313" key="7">
    <source>
        <dbReference type="EMBL" id="MDN4615506.1"/>
    </source>
</evidence>
<evidence type="ECO:0000256" key="4">
    <source>
        <dbReference type="ARBA" id="ARBA00022777"/>
    </source>
</evidence>
<dbReference type="GO" id="GO:0016301">
    <property type="term" value="F:kinase activity"/>
    <property type="evidence" value="ECO:0007669"/>
    <property type="project" value="UniProtKB-KW"/>
</dbReference>
<dbReference type="CDD" id="cd07779">
    <property type="entry name" value="ASKHA_NBD_FGGY_YgcE-like"/>
    <property type="match status" value="1"/>
</dbReference>
<dbReference type="InterPro" id="IPR018485">
    <property type="entry name" value="FGGY_C"/>
</dbReference>
<keyword evidence="3" id="KW-0808">Transferase</keyword>
<evidence type="ECO:0000256" key="3">
    <source>
        <dbReference type="ARBA" id="ARBA00022679"/>
    </source>
</evidence>
<keyword evidence="8" id="KW-1185">Reference proteome</keyword>
<dbReference type="RefSeq" id="WP_301208292.1">
    <property type="nucleotide sequence ID" value="NZ_JAROCF010000001.1"/>
</dbReference>
<evidence type="ECO:0000256" key="1">
    <source>
        <dbReference type="ARBA" id="ARBA00009156"/>
    </source>
</evidence>
<keyword evidence="2" id="KW-0859">Xylose metabolism</keyword>
<keyword evidence="4 7" id="KW-0418">Kinase</keyword>
<dbReference type="SUPFAM" id="SSF53067">
    <property type="entry name" value="Actin-like ATPase domain"/>
    <property type="match status" value="2"/>
</dbReference>
<sequence>MTSYVVAIDNGSQSTKVLVVDERGVVHASARVGLLPYRHPGPGRAVHPDDDVWTSIAAACRIALDRFEGDPSRIVGVGLCTIRFCRALLTESGDLAEPLLSWMDERVGRPYRHDDPRVARVTTSSGYIAHRLTGRFVDTAANYQGVWPIDQTTWRWSDDPSAYQATGMPRELLFDLVDPGDRLGTVTEAAAAATGLPPGVPVFATANDKAVEALGAGLARPDQLLLSLGTYISSMTVAAAPGGGAAHWVNFGSRPGQYLAESGGIRRGMWTVSWFRSLLQGAGPRDDAMYDLEAELDREAALLPPGSDGVRAVLDWLAPADHPGRRGALLGFSGAQGRAHVYRAILEGIAFEMADNADAMAAELGSAFTEVLVTGGGARSRVLPQLVADVTGRPVRRAALDDAAGLGAAVCAAVGSGMHAGWDVALDAMVRLTDPVLPSSDAGEYARLRPLHRRAREGVRALSEELSDSAVD</sequence>
<dbReference type="InterPro" id="IPR018484">
    <property type="entry name" value="FGGY_N"/>
</dbReference>
<reference evidence="7" key="1">
    <citation type="submission" date="2023-06" db="EMBL/GenBank/DDBJ databases">
        <title>MT1 and MT2 Draft Genomes of Novel Species.</title>
        <authorList>
            <person name="Venkateswaran K."/>
        </authorList>
    </citation>
    <scope>NUCLEOTIDE SEQUENCE</scope>
    <source>
        <strain evidence="7">F6_8S_P_1B</strain>
    </source>
</reference>
<comment type="similarity">
    <text evidence="1">Belongs to the FGGY kinase family.</text>
</comment>
<dbReference type="Pfam" id="PF00370">
    <property type="entry name" value="FGGY_N"/>
    <property type="match status" value="2"/>
</dbReference>
<evidence type="ECO:0000313" key="8">
    <source>
        <dbReference type="Proteomes" id="UP001174208"/>
    </source>
</evidence>